<name>A0AAV2QF03_MEGNR</name>
<keyword evidence="3" id="KW-1185">Reference proteome</keyword>
<reference evidence="2 3" key="1">
    <citation type="submission" date="2024-05" db="EMBL/GenBank/DDBJ databases">
        <authorList>
            <person name="Wallberg A."/>
        </authorList>
    </citation>
    <scope>NUCLEOTIDE SEQUENCE [LARGE SCALE GENOMIC DNA]</scope>
</reference>
<evidence type="ECO:0000313" key="3">
    <source>
        <dbReference type="Proteomes" id="UP001497623"/>
    </source>
</evidence>
<gene>
    <name evidence="2" type="ORF">MNOR_LOCUS11318</name>
</gene>
<dbReference type="PANTHER" id="PTHR46769:SF2">
    <property type="entry name" value="FIBROCYSTIN-L ISOFORM 2 PRECURSOR-RELATED"/>
    <property type="match status" value="1"/>
</dbReference>
<dbReference type="InterPro" id="IPR052387">
    <property type="entry name" value="Fibrocystin"/>
</dbReference>
<organism evidence="2 3">
    <name type="scientific">Meganyctiphanes norvegica</name>
    <name type="common">Northern krill</name>
    <name type="synonym">Thysanopoda norvegica</name>
    <dbReference type="NCBI Taxonomy" id="48144"/>
    <lineage>
        <taxon>Eukaryota</taxon>
        <taxon>Metazoa</taxon>
        <taxon>Ecdysozoa</taxon>
        <taxon>Arthropoda</taxon>
        <taxon>Crustacea</taxon>
        <taxon>Multicrustacea</taxon>
        <taxon>Malacostraca</taxon>
        <taxon>Eumalacostraca</taxon>
        <taxon>Eucarida</taxon>
        <taxon>Euphausiacea</taxon>
        <taxon>Euphausiidae</taxon>
        <taxon>Meganyctiphanes</taxon>
    </lineage>
</organism>
<dbReference type="AlphaFoldDB" id="A0AAV2QF03"/>
<dbReference type="EMBL" id="CAXKWB010005923">
    <property type="protein sequence ID" value="CAL4080563.1"/>
    <property type="molecule type" value="Genomic_DNA"/>
</dbReference>
<evidence type="ECO:0000256" key="1">
    <source>
        <dbReference type="ARBA" id="ARBA00022729"/>
    </source>
</evidence>
<protein>
    <submittedName>
        <fullName evidence="2">Uncharacterized protein</fullName>
    </submittedName>
</protein>
<evidence type="ECO:0000313" key="2">
    <source>
        <dbReference type="EMBL" id="CAL4080563.1"/>
    </source>
</evidence>
<proteinExistence type="predicted"/>
<comment type="caution">
    <text evidence="2">The sequence shown here is derived from an EMBL/GenBank/DDBJ whole genome shotgun (WGS) entry which is preliminary data.</text>
</comment>
<feature type="non-terminal residue" evidence="2">
    <location>
        <position position="328"/>
    </location>
</feature>
<sequence>FAYRGLFDGDIYVRVDWQDIRNKNRRDSFTFQNALDDSSVDEWTFKCWNLHEAFENSWMAHYLKENSYIKVGEFKLPFSKYETESKTYVDYFFFSTVDVSVTRVPSAFHVNGILLDDVVITSVNESVYDIEFVRSNCGADFPLLGMANAEGTSVNLANAQEFTFNLDDGTKVVSSRQETATHDITGTWDMVILGESINDIPKDIEGYELSTLIKNAIGSEGIKVQKEGYCLDRKWWITYETIPGRQNLPIITKDNLVFEGEEINFNVGHGREGRTWHNPIQGDFLSVRRENPHVAVTINGYRAVCLSDCSFSYFDSGIPTLTSLSSTS</sequence>
<accession>A0AAV2QF03</accession>
<feature type="non-terminal residue" evidence="2">
    <location>
        <position position="1"/>
    </location>
</feature>
<dbReference type="Proteomes" id="UP001497623">
    <property type="component" value="Unassembled WGS sequence"/>
</dbReference>
<dbReference type="PANTHER" id="PTHR46769">
    <property type="entry name" value="POLYCYSTIC KIDNEY AND HEPATIC DISEASE 1 (AUTOSOMAL RECESSIVE)-LIKE 1"/>
    <property type="match status" value="1"/>
</dbReference>
<keyword evidence="1" id="KW-0732">Signal</keyword>